<dbReference type="PROSITE" id="PS50887">
    <property type="entry name" value="GGDEF"/>
    <property type="match status" value="1"/>
</dbReference>
<feature type="domain" description="GGDEF" evidence="1">
    <location>
        <begin position="206"/>
        <end position="330"/>
    </location>
</feature>
<dbReference type="Gene3D" id="3.30.70.270">
    <property type="match status" value="1"/>
</dbReference>
<gene>
    <name evidence="2" type="ORF">ACFSX4_09900</name>
</gene>
<dbReference type="Proteomes" id="UP001597519">
    <property type="component" value="Unassembled WGS sequence"/>
</dbReference>
<dbReference type="EMBL" id="JBHUOQ010000004">
    <property type="protein sequence ID" value="MFD2830771.1"/>
    <property type="molecule type" value="Genomic_DNA"/>
</dbReference>
<evidence type="ECO:0000313" key="3">
    <source>
        <dbReference type="Proteomes" id="UP001597519"/>
    </source>
</evidence>
<comment type="caution">
    <text evidence="2">The sequence shown here is derived from an EMBL/GenBank/DDBJ whole genome shotgun (WGS) entry which is preliminary data.</text>
</comment>
<proteinExistence type="predicted"/>
<dbReference type="InterPro" id="IPR000160">
    <property type="entry name" value="GGDEF_dom"/>
</dbReference>
<evidence type="ECO:0000259" key="1">
    <source>
        <dbReference type="PROSITE" id="PS50887"/>
    </source>
</evidence>
<evidence type="ECO:0000313" key="2">
    <source>
        <dbReference type="EMBL" id="MFD2830771.1"/>
    </source>
</evidence>
<dbReference type="RefSeq" id="WP_377774127.1">
    <property type="nucleotide sequence ID" value="NZ_JBHUOQ010000004.1"/>
</dbReference>
<keyword evidence="3" id="KW-1185">Reference proteome</keyword>
<protein>
    <recommendedName>
        <fullName evidence="1">GGDEF domain-containing protein</fullName>
    </recommendedName>
</protein>
<name>A0ABW5WZN3_9STAP</name>
<accession>A0ABW5WZN3</accession>
<organism evidence="2 3">
    <name type="scientific">Corticicoccus populi</name>
    <dbReference type="NCBI Taxonomy" id="1812821"/>
    <lineage>
        <taxon>Bacteria</taxon>
        <taxon>Bacillati</taxon>
        <taxon>Bacillota</taxon>
        <taxon>Bacilli</taxon>
        <taxon>Bacillales</taxon>
        <taxon>Staphylococcaceae</taxon>
        <taxon>Corticicoccus</taxon>
    </lineage>
</organism>
<reference evidence="3" key="1">
    <citation type="journal article" date="2019" name="Int. J. Syst. Evol. Microbiol.">
        <title>The Global Catalogue of Microorganisms (GCM) 10K type strain sequencing project: providing services to taxonomists for standard genome sequencing and annotation.</title>
        <authorList>
            <consortium name="The Broad Institute Genomics Platform"/>
            <consortium name="The Broad Institute Genome Sequencing Center for Infectious Disease"/>
            <person name="Wu L."/>
            <person name="Ma J."/>
        </authorList>
    </citation>
    <scope>NUCLEOTIDE SEQUENCE [LARGE SCALE GENOMIC DNA]</scope>
    <source>
        <strain evidence="3">KCTC 33575</strain>
    </source>
</reference>
<dbReference type="InterPro" id="IPR043128">
    <property type="entry name" value="Rev_trsase/Diguanyl_cyclase"/>
</dbReference>
<sequence length="437" mass="49179">MLSIGIVGSESTAARILALSGNFKAENDVTFVKFAYDNVQDTHSIVRENDERIDIWLFSGELSFMIAKRALSTDDHLVYVKTTEANLYRCFLEIGHDHNNTVDTVSIDDNAEDTINDAMEQLSFNFGEIFIQTYDVDTDIEGLYEHHLSLYEAGKVKAVITSFQKVYSNLSEQGIPAYWYTMSNTEIRQALLIVKEKMKTLYFKETQIAIVMVDMDGFDKIIENAKSPYQLQYMELKIKEQLIELCQSLNGSLLEKGNGRYAIFSSRGIIEKNIGKINQLKQSFSNVHNITASIGIGFGETAFSAELNAVQAVRQTEKRTHPESVMIQDEGVVIETRGNKKHMAFSTVSTEGIVSDKLKDANISLRTYNKIIGMINSLGRPEFTSKDLVNHLHIEARNSRRIVTNLSQAGLLEHVGDQASETKGRPSKVYRLVSVKD</sequence>